<evidence type="ECO:0000256" key="7">
    <source>
        <dbReference type="PIRNR" id="PIRNR004682"/>
    </source>
</evidence>
<organism evidence="11 12">
    <name type="scientific">Verticiella sediminum</name>
    <dbReference type="NCBI Taxonomy" id="1247510"/>
    <lineage>
        <taxon>Bacteria</taxon>
        <taxon>Pseudomonadati</taxon>
        <taxon>Pseudomonadota</taxon>
        <taxon>Betaproteobacteria</taxon>
        <taxon>Burkholderiales</taxon>
        <taxon>Alcaligenaceae</taxon>
        <taxon>Verticiella</taxon>
    </lineage>
</organism>
<dbReference type="Pfam" id="PF13242">
    <property type="entry name" value="Hydrolase_like"/>
    <property type="match status" value="1"/>
</dbReference>
<dbReference type="InterPro" id="IPR006543">
    <property type="entry name" value="Histidinol-phos"/>
</dbReference>
<dbReference type="InterPro" id="IPR036412">
    <property type="entry name" value="HAD-like_sf"/>
</dbReference>
<dbReference type="InterPro" id="IPR006549">
    <property type="entry name" value="HAD-SF_hydro_IIIA"/>
</dbReference>
<feature type="site" description="Contributes to substrate recognition" evidence="9">
    <location>
        <position position="118"/>
    </location>
</feature>
<proteinExistence type="inferred from homology"/>
<evidence type="ECO:0000256" key="4">
    <source>
        <dbReference type="ARBA" id="ARBA00022801"/>
    </source>
</evidence>
<name>A0A556AFF5_9BURK</name>
<gene>
    <name evidence="11" type="ORF">FOZ76_18065</name>
</gene>
<dbReference type="Proteomes" id="UP000318405">
    <property type="component" value="Unassembled WGS sequence"/>
</dbReference>
<dbReference type="OrthoDB" id="9781367at2"/>
<accession>A0A556AFF5</accession>
<feature type="site" description="Stabilizes the phosphoryl group" evidence="9">
    <location>
        <position position="119"/>
    </location>
</feature>
<feature type="binding site" evidence="10">
    <location>
        <position position="115"/>
    </location>
    <ligand>
        <name>Zn(2+)</name>
        <dbReference type="ChEBI" id="CHEBI:29105"/>
    </ligand>
</feature>
<keyword evidence="10" id="KW-0862">Zinc</keyword>
<keyword evidence="2 7" id="KW-0963">Cytoplasm</keyword>
<dbReference type="PANTHER" id="PTHR42891">
    <property type="entry name" value="D-GLYCERO-BETA-D-MANNO-HEPTOSE-1,7-BISPHOSPHATE 7-PHOSPHATASE"/>
    <property type="match status" value="1"/>
</dbReference>
<keyword evidence="3 10" id="KW-0479">Metal-binding</keyword>
<dbReference type="GO" id="GO:0005975">
    <property type="term" value="P:carbohydrate metabolic process"/>
    <property type="evidence" value="ECO:0007669"/>
    <property type="project" value="InterPro"/>
</dbReference>
<keyword evidence="4 7" id="KW-0378">Hydrolase</keyword>
<dbReference type="EC" id="3.1.3.-" evidence="7"/>
<evidence type="ECO:0000256" key="8">
    <source>
        <dbReference type="PIRSR" id="PIRSR004682-1"/>
    </source>
</evidence>
<keyword evidence="10" id="KW-0460">Magnesium</keyword>
<evidence type="ECO:0000313" key="12">
    <source>
        <dbReference type="Proteomes" id="UP000318405"/>
    </source>
</evidence>
<evidence type="ECO:0000256" key="5">
    <source>
        <dbReference type="ARBA" id="ARBA00023277"/>
    </source>
</evidence>
<dbReference type="PANTHER" id="PTHR42891:SF1">
    <property type="entry name" value="D-GLYCERO-BETA-D-MANNO-HEPTOSE-1,7-BISPHOSPHATE 7-PHOSPHATASE"/>
    <property type="match status" value="1"/>
</dbReference>
<evidence type="ECO:0000256" key="2">
    <source>
        <dbReference type="ARBA" id="ARBA00022490"/>
    </source>
</evidence>
<feature type="binding site" evidence="10">
    <location>
        <position position="21"/>
    </location>
    <ligand>
        <name>Mg(2+)</name>
        <dbReference type="ChEBI" id="CHEBI:18420"/>
    </ligand>
</feature>
<comment type="cofactor">
    <cofactor evidence="10">
        <name>Mg(2+)</name>
        <dbReference type="ChEBI" id="CHEBI:18420"/>
    </cofactor>
</comment>
<feature type="active site" description="Proton donor" evidence="8">
    <location>
        <position position="21"/>
    </location>
</feature>
<dbReference type="AlphaFoldDB" id="A0A556AFF5"/>
<evidence type="ECO:0000256" key="6">
    <source>
        <dbReference type="ARBA" id="ARBA00031828"/>
    </source>
</evidence>
<dbReference type="GO" id="GO:0046872">
    <property type="term" value="F:metal ion binding"/>
    <property type="evidence" value="ECO:0007669"/>
    <property type="project" value="UniProtKB-KW"/>
</dbReference>
<sequence>MNPAAEDAGCEPAGAVFLDKDGTLLEDVPYNVDPARMRFAPGVPSGLRRLAALGVPLVVVSNQPGLALGLFEEAALQAMQSHLRRMFADAGAALTAFYYCPHHPDGTVAPFACACRCRKPDSGMLERAAREHGLSLARSWLIGDILDDVEAGRRAGCRTVLLDNGNETQWRPGALRVPQHMAADFDEAASYVAQWMAARSRSHA</sequence>
<feature type="active site" description="Nucleophile" evidence="8">
    <location>
        <position position="19"/>
    </location>
</feature>
<keyword evidence="5 7" id="KW-0119">Carbohydrate metabolism</keyword>
<dbReference type="GO" id="GO:0016791">
    <property type="term" value="F:phosphatase activity"/>
    <property type="evidence" value="ECO:0007669"/>
    <property type="project" value="InterPro"/>
</dbReference>
<dbReference type="SUPFAM" id="SSF56784">
    <property type="entry name" value="HAD-like"/>
    <property type="match status" value="1"/>
</dbReference>
<dbReference type="GO" id="GO:0005737">
    <property type="term" value="C:cytoplasm"/>
    <property type="evidence" value="ECO:0007669"/>
    <property type="project" value="UniProtKB-SubCell"/>
</dbReference>
<evidence type="ECO:0000256" key="1">
    <source>
        <dbReference type="ARBA" id="ARBA00004496"/>
    </source>
</evidence>
<evidence type="ECO:0000256" key="9">
    <source>
        <dbReference type="PIRSR" id="PIRSR004682-3"/>
    </source>
</evidence>
<comment type="cofactor">
    <cofactor evidence="10">
        <name>Zn(2+)</name>
        <dbReference type="ChEBI" id="CHEBI:29105"/>
    </cofactor>
</comment>
<keyword evidence="12" id="KW-1185">Reference proteome</keyword>
<dbReference type="PIRSF" id="PIRSF004682">
    <property type="entry name" value="GmhB"/>
    <property type="match status" value="1"/>
</dbReference>
<comment type="caution">
    <text evidence="11">The sequence shown here is derived from an EMBL/GenBank/DDBJ whole genome shotgun (WGS) entry which is preliminary data.</text>
</comment>
<evidence type="ECO:0000313" key="11">
    <source>
        <dbReference type="EMBL" id="TSH91610.1"/>
    </source>
</evidence>
<evidence type="ECO:0000256" key="3">
    <source>
        <dbReference type="ARBA" id="ARBA00022723"/>
    </source>
</evidence>
<comment type="similarity">
    <text evidence="7">Belongs to the gmhB family.</text>
</comment>
<dbReference type="Gene3D" id="3.40.50.1000">
    <property type="entry name" value="HAD superfamily/HAD-like"/>
    <property type="match status" value="1"/>
</dbReference>
<dbReference type="CDD" id="cd07503">
    <property type="entry name" value="HAD_HisB-N"/>
    <property type="match status" value="1"/>
</dbReference>
<protein>
    <recommendedName>
        <fullName evidence="6 7">D,D-heptose 1,7-bisphosphate phosphatase</fullName>
        <ecNumber evidence="7">3.1.3.-</ecNumber>
    </recommendedName>
</protein>
<dbReference type="InterPro" id="IPR023214">
    <property type="entry name" value="HAD_sf"/>
</dbReference>
<dbReference type="NCBIfam" id="TIGR01656">
    <property type="entry name" value="Histidinol-ppas"/>
    <property type="match status" value="1"/>
</dbReference>
<feature type="binding site" evidence="10">
    <location>
        <position position="19"/>
    </location>
    <ligand>
        <name>Mg(2+)</name>
        <dbReference type="ChEBI" id="CHEBI:18420"/>
    </ligand>
</feature>
<comment type="subcellular location">
    <subcellularLocation>
        <location evidence="1 7">Cytoplasm</location>
    </subcellularLocation>
</comment>
<feature type="binding site" evidence="10">
    <location>
        <position position="100"/>
    </location>
    <ligand>
        <name>Zn(2+)</name>
        <dbReference type="ChEBI" id="CHEBI:29105"/>
    </ligand>
</feature>
<dbReference type="InterPro" id="IPR004446">
    <property type="entry name" value="Heptose_bisP_phosphatase"/>
</dbReference>
<feature type="binding site" evidence="10">
    <location>
        <position position="144"/>
    </location>
    <ligand>
        <name>Mg(2+)</name>
        <dbReference type="ChEBI" id="CHEBI:18420"/>
    </ligand>
</feature>
<evidence type="ECO:0000256" key="10">
    <source>
        <dbReference type="PIRSR" id="PIRSR004682-4"/>
    </source>
</evidence>
<reference evidence="11 12" key="1">
    <citation type="submission" date="2019-07" db="EMBL/GenBank/DDBJ databases">
        <title>Qingshengfaniella alkalisoli gen. nov., sp. nov., isolated from saline soil.</title>
        <authorList>
            <person name="Xu L."/>
            <person name="Huang X.-X."/>
            <person name="Sun J.-Q."/>
        </authorList>
    </citation>
    <scope>NUCLEOTIDE SEQUENCE [LARGE SCALE GENOMIC DNA]</scope>
    <source>
        <strain evidence="11 12">DSM 27279</strain>
    </source>
</reference>
<feature type="binding site" evidence="10">
    <location>
        <position position="117"/>
    </location>
    <ligand>
        <name>Zn(2+)</name>
        <dbReference type="ChEBI" id="CHEBI:29105"/>
    </ligand>
</feature>
<dbReference type="EMBL" id="VLTJ01000035">
    <property type="protein sequence ID" value="TSH91610.1"/>
    <property type="molecule type" value="Genomic_DNA"/>
</dbReference>
<feature type="binding site" evidence="10">
    <location>
        <position position="102"/>
    </location>
    <ligand>
        <name>Zn(2+)</name>
        <dbReference type="ChEBI" id="CHEBI:29105"/>
    </ligand>
</feature>
<feature type="site" description="Stabilizes the phosphoryl group" evidence="9">
    <location>
        <position position="61"/>
    </location>
</feature>
<dbReference type="NCBIfam" id="TIGR01662">
    <property type="entry name" value="HAD-SF-IIIA"/>
    <property type="match status" value="1"/>
</dbReference>